<dbReference type="Gene3D" id="3.40.50.2000">
    <property type="entry name" value="Glycogen Phosphorylase B"/>
    <property type="match status" value="2"/>
</dbReference>
<dbReference type="GO" id="GO:0008184">
    <property type="term" value="F:glycogen phosphorylase activity"/>
    <property type="evidence" value="ECO:0007669"/>
    <property type="project" value="InterPro"/>
</dbReference>
<evidence type="ECO:0000256" key="5">
    <source>
        <dbReference type="ARBA" id="ARBA00022676"/>
    </source>
</evidence>
<dbReference type="FunFam" id="3.40.50.2000:FF:000002">
    <property type="entry name" value="Alpha-1,4 glucan phosphorylase"/>
    <property type="match status" value="1"/>
</dbReference>
<dbReference type="GO" id="GO:0030170">
    <property type="term" value="F:pyridoxal phosphate binding"/>
    <property type="evidence" value="ECO:0007669"/>
    <property type="project" value="InterPro"/>
</dbReference>
<proteinExistence type="inferred from homology"/>
<dbReference type="EC" id="2.4.1.1" evidence="11"/>
<dbReference type="NCBIfam" id="TIGR02093">
    <property type="entry name" value="P_ylase"/>
    <property type="match status" value="1"/>
</dbReference>
<evidence type="ECO:0000313" key="12">
    <source>
        <dbReference type="EMBL" id="KJU82921.1"/>
    </source>
</evidence>
<dbReference type="InterPro" id="IPR011833">
    <property type="entry name" value="Glycg_phsphrylas"/>
</dbReference>
<comment type="catalytic activity">
    <reaction evidence="1 11">
        <text>[(1-&gt;4)-alpha-D-glucosyl](n) + phosphate = [(1-&gt;4)-alpha-D-glucosyl](n-1) + alpha-D-glucose 1-phosphate</text>
        <dbReference type="Rhea" id="RHEA:41732"/>
        <dbReference type="Rhea" id="RHEA-COMP:9584"/>
        <dbReference type="Rhea" id="RHEA-COMP:9586"/>
        <dbReference type="ChEBI" id="CHEBI:15444"/>
        <dbReference type="ChEBI" id="CHEBI:43474"/>
        <dbReference type="ChEBI" id="CHEBI:58601"/>
        <dbReference type="EC" id="2.4.1.1"/>
    </reaction>
</comment>
<dbReference type="Proteomes" id="UP000033423">
    <property type="component" value="Unassembled WGS sequence"/>
</dbReference>
<comment type="function">
    <text evidence="9">Phosphorylase is an important allosteric enzyme in carbohydrate metabolism. Enzymes from different sources differ in their regulatory mechanisms and in their natural substrates. However, all known phosphorylases share catalytic and structural properties.</text>
</comment>
<dbReference type="PIRSF" id="PIRSF000460">
    <property type="entry name" value="Pprylas_GlgP"/>
    <property type="match status" value="1"/>
</dbReference>
<dbReference type="PANTHER" id="PTHR11468">
    <property type="entry name" value="GLYCOGEN PHOSPHORYLASE"/>
    <property type="match status" value="1"/>
</dbReference>
<evidence type="ECO:0000256" key="2">
    <source>
        <dbReference type="ARBA" id="ARBA00001933"/>
    </source>
</evidence>
<dbReference type="FunFam" id="3.40.50.2000:FF:000005">
    <property type="entry name" value="Alpha-1,4 glucan phosphorylase"/>
    <property type="match status" value="1"/>
</dbReference>
<dbReference type="InterPro" id="IPR000811">
    <property type="entry name" value="Glyco_trans_35"/>
</dbReference>
<dbReference type="PATRIC" id="fig|29290.4.peg.6470"/>
<evidence type="ECO:0000256" key="4">
    <source>
        <dbReference type="ARBA" id="ARBA00022600"/>
    </source>
</evidence>
<comment type="caution">
    <text evidence="12">The sequence shown here is derived from an EMBL/GenBank/DDBJ whole genome shotgun (WGS) entry which is preliminary data.</text>
</comment>
<comment type="similarity">
    <text evidence="3 11">Belongs to the glycogen phosphorylase family.</text>
</comment>
<gene>
    <name evidence="12" type="ORF">MBAV_004879</name>
</gene>
<dbReference type="GO" id="GO:0005737">
    <property type="term" value="C:cytoplasm"/>
    <property type="evidence" value="ECO:0007669"/>
    <property type="project" value="TreeGrafter"/>
</dbReference>
<evidence type="ECO:0000256" key="6">
    <source>
        <dbReference type="ARBA" id="ARBA00022679"/>
    </source>
</evidence>
<protein>
    <recommendedName>
        <fullName evidence="11">Alpha-1,4 glucan phosphorylase</fullName>
        <ecNumber evidence="11">2.4.1.1</ecNumber>
    </recommendedName>
</protein>
<feature type="modified residue" description="N6-(pyridoxal phosphate)lysine" evidence="10">
    <location>
        <position position="573"/>
    </location>
</feature>
<dbReference type="InterPro" id="IPR035090">
    <property type="entry name" value="Pyridoxal_P_attach_site"/>
</dbReference>
<evidence type="ECO:0000256" key="3">
    <source>
        <dbReference type="ARBA" id="ARBA00006047"/>
    </source>
</evidence>
<keyword evidence="4" id="KW-0321">Glycogen metabolism</keyword>
<dbReference type="CDD" id="cd04300">
    <property type="entry name" value="GT35_Glycogen_Phosphorylase"/>
    <property type="match status" value="1"/>
</dbReference>
<evidence type="ECO:0000256" key="1">
    <source>
        <dbReference type="ARBA" id="ARBA00001275"/>
    </source>
</evidence>
<dbReference type="PANTHER" id="PTHR11468:SF3">
    <property type="entry name" value="GLYCOGEN PHOSPHORYLASE, LIVER FORM"/>
    <property type="match status" value="1"/>
</dbReference>
<dbReference type="AlphaFoldDB" id="A0A0F3GM11"/>
<evidence type="ECO:0000256" key="7">
    <source>
        <dbReference type="ARBA" id="ARBA00022898"/>
    </source>
</evidence>
<dbReference type="EMBL" id="LACI01002118">
    <property type="protein sequence ID" value="KJU82921.1"/>
    <property type="molecule type" value="Genomic_DNA"/>
</dbReference>
<sequence length="735" mass="84646">MEKALNELGYDMEGLRELEWDAGLGNGGLGRLAACFLDSMATLQLPGYGYGIRYEYGIFVQKIKDGYQVETPDNWLRYGNAWEIERPENLYIINYYGNVNTYKDHNGHLKHEWVNTQDVVAIAYDTPIPGYANNTVNTLRLWGAKSTREFDLNYFQHGDYDKAVSDRVSTETISKVLYPNDNVFEGKELRLKQEYFFVSATLQDIIRRYKKNFPDRADYREFAKKVAIQLNDTHPAIAIAELMRILVDFEQLGWDRAWEITSHTFAYTNHTIMQEALERWPVHLMQRLLPRHMEIIYEINQRFIDSIIAKYPGDVDKLRRMSIIEEGDEKKVRMANLCIIGSHSVNGVSALHSEILKLDLFKDFYDLWPHKFNNKTNGITQRRFLRLCNLELARLITGHIGDGWITNLRDLKKLIPFSNDKDFLKRWHEIKQRNKRHLAACIMDHQGISINPNSIYDCQLKRLHEYKRQLLNAMHVIYMYNKIKANPGGAFIPRTVIFAGKAAPGYYMAKLIIKLINSIADVVNNDPVVGDKLKVVFIENYSVTLAERLLPASDLSEQISTAGTEASGTGNMKFALNGALTIGTLDGANIEIRQEVGQENFFTFGLTAEQIEDLKRKGYNPGHYYDNNPELRKVIDMIQGGYFNQSQPELFKNITDSLLHHGDRYFLLADFGHYVECQGRVNEAYADWGRWTKMSILNVASMGYFSSDRTIKEYAQAIWDVKPIPINLNVGGQQD</sequence>
<dbReference type="SUPFAM" id="SSF53756">
    <property type="entry name" value="UDP-Glycosyltransferase/glycogen phosphorylase"/>
    <property type="match status" value="1"/>
</dbReference>
<dbReference type="Pfam" id="PF00343">
    <property type="entry name" value="Phosphorylase"/>
    <property type="match status" value="1"/>
</dbReference>
<keyword evidence="7 10" id="KW-0663">Pyridoxal phosphate</keyword>
<accession>A0A0F3GM11</accession>
<name>A0A0F3GM11_9BACT</name>
<evidence type="ECO:0000256" key="8">
    <source>
        <dbReference type="ARBA" id="ARBA00023277"/>
    </source>
</evidence>
<dbReference type="GO" id="GO:0005980">
    <property type="term" value="P:glycogen catabolic process"/>
    <property type="evidence" value="ECO:0007669"/>
    <property type="project" value="TreeGrafter"/>
</dbReference>
<evidence type="ECO:0000256" key="9">
    <source>
        <dbReference type="ARBA" id="ARBA00025174"/>
    </source>
</evidence>
<keyword evidence="8 11" id="KW-0119">Carbohydrate metabolism</keyword>
<reference evidence="12 13" key="1">
    <citation type="submission" date="2015-02" db="EMBL/GenBank/DDBJ databases">
        <title>Single-cell genomics of uncultivated deep-branching MTB reveals a conserved set of magnetosome genes.</title>
        <authorList>
            <person name="Kolinko S."/>
            <person name="Richter M."/>
            <person name="Glockner F.O."/>
            <person name="Brachmann A."/>
            <person name="Schuler D."/>
        </authorList>
    </citation>
    <scope>NUCLEOTIDE SEQUENCE [LARGE SCALE GENOMIC DNA]</scope>
    <source>
        <strain evidence="12">TM-1</strain>
    </source>
</reference>
<evidence type="ECO:0000313" key="13">
    <source>
        <dbReference type="Proteomes" id="UP000033423"/>
    </source>
</evidence>
<evidence type="ECO:0000256" key="10">
    <source>
        <dbReference type="PIRSR" id="PIRSR000460-1"/>
    </source>
</evidence>
<comment type="cofactor">
    <cofactor evidence="2 11">
        <name>pyridoxal 5'-phosphate</name>
        <dbReference type="ChEBI" id="CHEBI:597326"/>
    </cofactor>
</comment>
<organism evidence="12 13">
    <name type="scientific">Candidatus Magnetobacterium bavaricum</name>
    <dbReference type="NCBI Taxonomy" id="29290"/>
    <lineage>
        <taxon>Bacteria</taxon>
        <taxon>Pseudomonadati</taxon>
        <taxon>Nitrospirota</taxon>
        <taxon>Thermodesulfovibrionia</taxon>
        <taxon>Thermodesulfovibrionales</taxon>
        <taxon>Candidatus Magnetobacteriaceae</taxon>
        <taxon>Candidatus Magnetobacterium</taxon>
    </lineage>
</organism>
<keyword evidence="5 11" id="KW-0328">Glycosyltransferase</keyword>
<dbReference type="PROSITE" id="PS00102">
    <property type="entry name" value="PHOSPHORYLASE"/>
    <property type="match status" value="1"/>
</dbReference>
<comment type="function">
    <text evidence="11">Allosteric enzyme that catalyzes the rate-limiting step in glycogen catabolism, the phosphorolytic cleavage of glycogen to produce glucose-1-phosphate, and plays a central role in maintaining cellular and organismal glucose homeostasis.</text>
</comment>
<evidence type="ECO:0000256" key="11">
    <source>
        <dbReference type="RuleBase" id="RU000587"/>
    </source>
</evidence>
<keyword evidence="6 11" id="KW-0808">Transferase</keyword>
<keyword evidence="13" id="KW-1185">Reference proteome</keyword>